<dbReference type="PANTHER" id="PTHR14963">
    <property type="entry name" value="RHO GTPASE ACTIVATING PROTEIN 18,19-RELATED"/>
    <property type="match status" value="1"/>
</dbReference>
<proteinExistence type="predicted"/>
<gene>
    <name evidence="4" type="ORF">FKW44_005029</name>
</gene>
<dbReference type="GO" id="GO:0051056">
    <property type="term" value="P:regulation of small GTPase mediated signal transduction"/>
    <property type="evidence" value="ECO:0007669"/>
    <property type="project" value="TreeGrafter"/>
</dbReference>
<organism evidence="4 5">
    <name type="scientific">Caligus rogercresseyi</name>
    <name type="common">Sea louse</name>
    <dbReference type="NCBI Taxonomy" id="217165"/>
    <lineage>
        <taxon>Eukaryota</taxon>
        <taxon>Metazoa</taxon>
        <taxon>Ecdysozoa</taxon>
        <taxon>Arthropoda</taxon>
        <taxon>Crustacea</taxon>
        <taxon>Multicrustacea</taxon>
        <taxon>Hexanauplia</taxon>
        <taxon>Copepoda</taxon>
        <taxon>Siphonostomatoida</taxon>
        <taxon>Caligidae</taxon>
        <taxon>Caligus</taxon>
    </lineage>
</organism>
<evidence type="ECO:0000256" key="1">
    <source>
        <dbReference type="ARBA" id="ARBA00022468"/>
    </source>
</evidence>
<keyword evidence="1" id="KW-0343">GTPase activation</keyword>
<keyword evidence="5" id="KW-1185">Reference proteome</keyword>
<feature type="region of interest" description="Disordered" evidence="2">
    <location>
        <begin position="380"/>
        <end position="416"/>
    </location>
</feature>
<feature type="region of interest" description="Disordered" evidence="2">
    <location>
        <begin position="319"/>
        <end position="346"/>
    </location>
</feature>
<dbReference type="Pfam" id="PF00620">
    <property type="entry name" value="RhoGAP"/>
    <property type="match status" value="1"/>
</dbReference>
<dbReference type="PROSITE" id="PS50238">
    <property type="entry name" value="RHOGAP"/>
    <property type="match status" value="1"/>
</dbReference>
<dbReference type="InterPro" id="IPR008936">
    <property type="entry name" value="Rho_GTPase_activation_prot"/>
</dbReference>
<feature type="domain" description="Rho-GAP" evidence="3">
    <location>
        <begin position="1"/>
        <end position="134"/>
    </location>
</feature>
<dbReference type="Gene3D" id="1.10.555.10">
    <property type="entry name" value="Rho GTPase activation protein"/>
    <property type="match status" value="1"/>
</dbReference>
<dbReference type="GO" id="GO:0005096">
    <property type="term" value="F:GTPase activator activity"/>
    <property type="evidence" value="ECO:0007669"/>
    <property type="project" value="UniProtKB-KW"/>
</dbReference>
<name>A0A7T8KB76_CALRO</name>
<sequence length="522" mass="57192">QSLRERLNKGLSIDLDDEEFSVHEVASVFKSFLADLPEPLLTDSYYGAHVQVTGLEDEDPKRSTPLSTPQGHAPILHKVSRHQDRNKMSASNLGTVFSTHILCPRKISAEALKSNHVLLTKSVGFMIQRAPELFDVPDQLTTDIKLYWNQRKKNAGSLAVSEPSPPGSPVVNTVFTFVDRRTTKEVSKESSTDTALAALYAHVQALPESAQKKKLIQRLNDANGCGTPGRVTPSAVSSSKKGLRAGVVGGPLRKTLHSSHQGEMAPTASQLPSRATPSSILLSDKLWGLAQSKAPLPPAAINSSTPQRVTSLLRDHKKTITTPNGLQGPSIDLHSPLRAQEGQEHSPITSVALKMPSEMQETLMTPRCRRPVMAMIVEPTESPCQPSKYNEDEPSPLFNDEEGEEEEGISSSSCDESDKYFESLEDDDDLDQSLLPEFKKYILEKVAGKKTEGISEEVNELLNGELALSESMRMVLDGVDPEPSVLEPVDVDEMPQDYEKGNDENHLSHGPLIHEPIVTLQQ</sequence>
<evidence type="ECO:0000256" key="2">
    <source>
        <dbReference type="SAM" id="MobiDB-lite"/>
    </source>
</evidence>
<feature type="region of interest" description="Disordered" evidence="2">
    <location>
        <begin position="495"/>
        <end position="522"/>
    </location>
</feature>
<protein>
    <submittedName>
        <fullName evidence="4">LOC100114766</fullName>
    </submittedName>
</protein>
<reference evidence="5" key="1">
    <citation type="submission" date="2021-01" db="EMBL/GenBank/DDBJ databases">
        <title>Caligus Genome Assembly.</title>
        <authorList>
            <person name="Gallardo-Escarate C."/>
        </authorList>
    </citation>
    <scope>NUCLEOTIDE SEQUENCE [LARGE SCALE GENOMIC DNA]</scope>
</reference>
<evidence type="ECO:0000313" key="5">
    <source>
        <dbReference type="Proteomes" id="UP000595437"/>
    </source>
</evidence>
<feature type="compositionally biased region" description="Acidic residues" evidence="2">
    <location>
        <begin position="399"/>
        <end position="408"/>
    </location>
</feature>
<feature type="non-terminal residue" evidence="4">
    <location>
        <position position="522"/>
    </location>
</feature>
<accession>A0A7T8KB76</accession>
<feature type="region of interest" description="Disordered" evidence="2">
    <location>
        <begin position="226"/>
        <end position="275"/>
    </location>
</feature>
<dbReference type="GO" id="GO:0005737">
    <property type="term" value="C:cytoplasm"/>
    <property type="evidence" value="ECO:0007669"/>
    <property type="project" value="TreeGrafter"/>
</dbReference>
<feature type="region of interest" description="Disordered" evidence="2">
    <location>
        <begin position="56"/>
        <end position="85"/>
    </location>
</feature>
<dbReference type="EMBL" id="CP045892">
    <property type="protein sequence ID" value="QQP52781.1"/>
    <property type="molecule type" value="Genomic_DNA"/>
</dbReference>
<dbReference type="PANTHER" id="PTHR14963:SF7">
    <property type="entry name" value="RHO GTPASE-ACTIVATING PROTEIN 19"/>
    <property type="match status" value="1"/>
</dbReference>
<evidence type="ECO:0000313" key="4">
    <source>
        <dbReference type="EMBL" id="QQP52781.1"/>
    </source>
</evidence>
<feature type="compositionally biased region" description="Basic and acidic residues" evidence="2">
    <location>
        <begin position="497"/>
        <end position="507"/>
    </location>
</feature>
<dbReference type="GO" id="GO:0007165">
    <property type="term" value="P:signal transduction"/>
    <property type="evidence" value="ECO:0007669"/>
    <property type="project" value="InterPro"/>
</dbReference>
<dbReference type="Proteomes" id="UP000595437">
    <property type="component" value="Chromosome 3"/>
</dbReference>
<dbReference type="SMART" id="SM00324">
    <property type="entry name" value="RhoGAP"/>
    <property type="match status" value="1"/>
</dbReference>
<dbReference type="OrthoDB" id="10061772at2759"/>
<evidence type="ECO:0000259" key="3">
    <source>
        <dbReference type="PROSITE" id="PS50238"/>
    </source>
</evidence>
<feature type="non-terminal residue" evidence="4">
    <location>
        <position position="1"/>
    </location>
</feature>
<dbReference type="SUPFAM" id="SSF48350">
    <property type="entry name" value="GTPase activation domain, GAP"/>
    <property type="match status" value="1"/>
</dbReference>
<dbReference type="AlphaFoldDB" id="A0A7T8KB76"/>
<dbReference type="InterPro" id="IPR000198">
    <property type="entry name" value="RhoGAP_dom"/>
</dbReference>